<organism evidence="2 3">
    <name type="scientific">Kutzneria viridogrisea</name>
    <dbReference type="NCBI Taxonomy" id="47990"/>
    <lineage>
        <taxon>Bacteria</taxon>
        <taxon>Bacillati</taxon>
        <taxon>Actinomycetota</taxon>
        <taxon>Actinomycetes</taxon>
        <taxon>Pseudonocardiales</taxon>
        <taxon>Pseudonocardiaceae</taxon>
        <taxon>Kutzneria</taxon>
    </lineage>
</organism>
<name>A0ABR6BV47_9PSEU</name>
<evidence type="ECO:0000256" key="1">
    <source>
        <dbReference type="SAM" id="SignalP"/>
    </source>
</evidence>
<proteinExistence type="predicted"/>
<evidence type="ECO:0000313" key="3">
    <source>
        <dbReference type="Proteomes" id="UP000517916"/>
    </source>
</evidence>
<feature type="chain" id="PRO_5045125903" evidence="1">
    <location>
        <begin position="23"/>
        <end position="129"/>
    </location>
</feature>
<dbReference type="PROSITE" id="PS51257">
    <property type="entry name" value="PROKAR_LIPOPROTEIN"/>
    <property type="match status" value="1"/>
</dbReference>
<comment type="caution">
    <text evidence="2">The sequence shown here is derived from an EMBL/GenBank/DDBJ whole genome shotgun (WGS) entry which is preliminary data.</text>
</comment>
<gene>
    <name evidence="2" type="ORF">BC739_008039</name>
</gene>
<sequence length="129" mass="13343">MRHALPLVAAVAALVLTGCTNLTVIRTDGAPNTTTAKTPASAEVPVKFHDANSQAPWFHKVKAVSVDGKGVLVRTMLDKGDTATALAMCEAAYQAARTAGADFVSVTVRSSGDSSIASRNELRKDAACS</sequence>
<reference evidence="2 3" key="1">
    <citation type="submission" date="2020-08" db="EMBL/GenBank/DDBJ databases">
        <title>Genomic Encyclopedia of Archaeal and Bacterial Type Strains, Phase II (KMG-II): from individual species to whole genera.</title>
        <authorList>
            <person name="Goeker M."/>
        </authorList>
    </citation>
    <scope>NUCLEOTIDE SEQUENCE [LARGE SCALE GENOMIC DNA]</scope>
    <source>
        <strain evidence="2 3">DSM 43850</strain>
    </source>
</reference>
<dbReference type="EMBL" id="JACJID010000007">
    <property type="protein sequence ID" value="MBA8930792.1"/>
    <property type="molecule type" value="Genomic_DNA"/>
</dbReference>
<keyword evidence="3" id="KW-1185">Reference proteome</keyword>
<accession>A0ABR6BV47</accession>
<evidence type="ECO:0000313" key="2">
    <source>
        <dbReference type="EMBL" id="MBA8930792.1"/>
    </source>
</evidence>
<dbReference type="RefSeq" id="WP_148309534.1">
    <property type="nucleotide sequence ID" value="NZ_JACJID010000007.1"/>
</dbReference>
<feature type="signal peptide" evidence="1">
    <location>
        <begin position="1"/>
        <end position="22"/>
    </location>
</feature>
<dbReference type="Proteomes" id="UP000517916">
    <property type="component" value="Unassembled WGS sequence"/>
</dbReference>
<protein>
    <submittedName>
        <fullName evidence="2">Uncharacterized protein</fullName>
    </submittedName>
</protein>
<keyword evidence="1" id="KW-0732">Signal</keyword>